<accession>A0A1Y0B2Q0</accession>
<gene>
    <name evidence="1" type="ORF">AEK19_MT1436</name>
</gene>
<dbReference type="EMBL" id="KY774314">
    <property type="protein sequence ID" value="ART31629.1"/>
    <property type="molecule type" value="Genomic_DNA"/>
</dbReference>
<sequence>MSKQTSGRENASMFVRGSILQHMHHCLIVSMLANLAHKVRSLLSLQAL</sequence>
<dbReference type="AlphaFoldDB" id="A0A1Y0B2Q0"/>
<geneLocation type="mitochondrion" evidence="1"/>
<evidence type="ECO:0000313" key="1">
    <source>
        <dbReference type="EMBL" id="ART31629.1"/>
    </source>
</evidence>
<reference evidence="1" key="1">
    <citation type="submission" date="2017-03" db="EMBL/GenBank/DDBJ databases">
        <title>The mitochondrial genome of the carnivorous plant Utricularia reniformis (Lentibulariaceae): structure, comparative analysis and evolutionary landmarks.</title>
        <authorList>
            <person name="Silva S.R."/>
            <person name="Alvarenga D.O."/>
            <person name="Michael T.P."/>
            <person name="Miranda V.F.O."/>
            <person name="Varani A.M."/>
        </authorList>
    </citation>
    <scope>NUCLEOTIDE SEQUENCE</scope>
</reference>
<proteinExistence type="predicted"/>
<organism evidence="1">
    <name type="scientific">Utricularia reniformis</name>
    <dbReference type="NCBI Taxonomy" id="192314"/>
    <lineage>
        <taxon>Eukaryota</taxon>
        <taxon>Viridiplantae</taxon>
        <taxon>Streptophyta</taxon>
        <taxon>Embryophyta</taxon>
        <taxon>Tracheophyta</taxon>
        <taxon>Spermatophyta</taxon>
        <taxon>Magnoliopsida</taxon>
        <taxon>eudicotyledons</taxon>
        <taxon>Gunneridae</taxon>
        <taxon>Pentapetalae</taxon>
        <taxon>asterids</taxon>
        <taxon>lamiids</taxon>
        <taxon>Lamiales</taxon>
        <taxon>Lentibulariaceae</taxon>
        <taxon>Utricularia</taxon>
    </lineage>
</organism>
<name>A0A1Y0B2Q0_9LAMI</name>
<keyword evidence="1" id="KW-0496">Mitochondrion</keyword>
<protein>
    <submittedName>
        <fullName evidence="1">Uncharacterized protein</fullName>
    </submittedName>
</protein>